<dbReference type="Proteomes" id="UP001177021">
    <property type="component" value="Unassembled WGS sequence"/>
</dbReference>
<keyword evidence="2" id="KW-1185">Reference proteome</keyword>
<organism evidence="1 2">
    <name type="scientific">Trifolium pratense</name>
    <name type="common">Red clover</name>
    <dbReference type="NCBI Taxonomy" id="57577"/>
    <lineage>
        <taxon>Eukaryota</taxon>
        <taxon>Viridiplantae</taxon>
        <taxon>Streptophyta</taxon>
        <taxon>Embryophyta</taxon>
        <taxon>Tracheophyta</taxon>
        <taxon>Spermatophyta</taxon>
        <taxon>Magnoliopsida</taxon>
        <taxon>eudicotyledons</taxon>
        <taxon>Gunneridae</taxon>
        <taxon>Pentapetalae</taxon>
        <taxon>rosids</taxon>
        <taxon>fabids</taxon>
        <taxon>Fabales</taxon>
        <taxon>Fabaceae</taxon>
        <taxon>Papilionoideae</taxon>
        <taxon>50 kb inversion clade</taxon>
        <taxon>NPAAA clade</taxon>
        <taxon>Hologalegina</taxon>
        <taxon>IRL clade</taxon>
        <taxon>Trifolieae</taxon>
        <taxon>Trifolium</taxon>
    </lineage>
</organism>
<evidence type="ECO:0000313" key="2">
    <source>
        <dbReference type="Proteomes" id="UP001177021"/>
    </source>
</evidence>
<evidence type="ECO:0000313" key="1">
    <source>
        <dbReference type="EMBL" id="CAJ2657358.1"/>
    </source>
</evidence>
<name>A0ACB0KKZ3_TRIPR</name>
<comment type="caution">
    <text evidence="1">The sequence shown here is derived from an EMBL/GenBank/DDBJ whole genome shotgun (WGS) entry which is preliminary data.</text>
</comment>
<proteinExistence type="predicted"/>
<accession>A0ACB0KKZ3</accession>
<dbReference type="EMBL" id="CASHSV030000311">
    <property type="protein sequence ID" value="CAJ2657358.1"/>
    <property type="molecule type" value="Genomic_DNA"/>
</dbReference>
<sequence length="215" mass="23999">MVKRKSSGIPSIKSKVQKLFHLIIGGVDDAELKQLRNPNVRAWHDAVKDAVLDAEDLLEEIDIELSRCKLEAESQSSATISKVWNFFNVSSSSFDMEIESKMQEVLDNLASKQDILGLKVANSGSGVGYDSQVLKKIPSTSLPVDSVIYGRDVDKEVIYDWLTSDAENDNRQLSIVSIVGMGGMGKTTLAQHLYNDPNEECFENWMCVRITLEWV</sequence>
<protein>
    <submittedName>
        <fullName evidence="1">Uncharacterized protein</fullName>
    </submittedName>
</protein>
<reference evidence="1" key="1">
    <citation type="submission" date="2023-10" db="EMBL/GenBank/DDBJ databases">
        <authorList>
            <person name="Rodriguez Cubillos JULIANA M."/>
            <person name="De Vega J."/>
        </authorList>
    </citation>
    <scope>NUCLEOTIDE SEQUENCE</scope>
</reference>
<gene>
    <name evidence="1" type="ORF">MILVUS5_LOCUS23948</name>
</gene>